<organism evidence="5 6">
    <name type="scientific">Butyricimonas faecalis</name>
    <dbReference type="NCBI Taxonomy" id="2093856"/>
    <lineage>
        <taxon>Bacteria</taxon>
        <taxon>Pseudomonadati</taxon>
        <taxon>Bacteroidota</taxon>
        <taxon>Bacteroidia</taxon>
        <taxon>Bacteroidales</taxon>
        <taxon>Odoribacteraceae</taxon>
        <taxon>Butyricimonas</taxon>
    </lineage>
</organism>
<dbReference type="EMBL" id="CP032819">
    <property type="protein sequence ID" value="AZS31203.1"/>
    <property type="molecule type" value="Genomic_DNA"/>
</dbReference>
<keyword evidence="2" id="KW-0238">DNA-binding</keyword>
<dbReference type="KEGG" id="buy:D8S85_17675"/>
<dbReference type="PANTHER" id="PTHR43280:SF32">
    <property type="entry name" value="TRANSCRIPTIONAL REGULATORY PROTEIN"/>
    <property type="match status" value="1"/>
</dbReference>
<evidence type="ECO:0000256" key="3">
    <source>
        <dbReference type="ARBA" id="ARBA00023163"/>
    </source>
</evidence>
<accession>A0A3Q9ISS4</accession>
<dbReference type="GO" id="GO:0003700">
    <property type="term" value="F:DNA-binding transcription factor activity"/>
    <property type="evidence" value="ECO:0007669"/>
    <property type="project" value="InterPro"/>
</dbReference>
<dbReference type="InterPro" id="IPR018060">
    <property type="entry name" value="HTH_AraC"/>
</dbReference>
<evidence type="ECO:0000259" key="4">
    <source>
        <dbReference type="PROSITE" id="PS01124"/>
    </source>
</evidence>
<reference evidence="5 6" key="1">
    <citation type="submission" date="2018-10" db="EMBL/GenBank/DDBJ databases">
        <title>Butyricimonas faecalis sp. nov., isolated from human faeces and emended description of the genus Butyricimonas.</title>
        <authorList>
            <person name="Le Roy T."/>
            <person name="Van der Smissen P."/>
            <person name="Paquot A."/>
            <person name="Delzenne N."/>
            <person name="Muccioli G."/>
            <person name="Collet J.-F."/>
            <person name="Cani P.D."/>
        </authorList>
    </citation>
    <scope>NUCLEOTIDE SEQUENCE [LARGE SCALE GENOMIC DNA]</scope>
    <source>
        <strain evidence="5 6">H184</strain>
    </source>
</reference>
<dbReference type="Gene3D" id="1.10.10.60">
    <property type="entry name" value="Homeodomain-like"/>
    <property type="match status" value="2"/>
</dbReference>
<gene>
    <name evidence="5" type="ORF">D8S85_17675</name>
</gene>
<evidence type="ECO:0000313" key="5">
    <source>
        <dbReference type="EMBL" id="AZS31203.1"/>
    </source>
</evidence>
<keyword evidence="1" id="KW-0805">Transcription regulation</keyword>
<dbReference type="AlphaFoldDB" id="A0A3Q9ISS4"/>
<proteinExistence type="predicted"/>
<dbReference type="GO" id="GO:0043565">
    <property type="term" value="F:sequence-specific DNA binding"/>
    <property type="evidence" value="ECO:0007669"/>
    <property type="project" value="InterPro"/>
</dbReference>
<protein>
    <submittedName>
        <fullName evidence="5">AraC family transcriptional regulator</fullName>
    </submittedName>
</protein>
<dbReference type="SUPFAM" id="SSF46689">
    <property type="entry name" value="Homeodomain-like"/>
    <property type="match status" value="1"/>
</dbReference>
<evidence type="ECO:0000313" key="6">
    <source>
        <dbReference type="Proteomes" id="UP000270673"/>
    </source>
</evidence>
<dbReference type="RefSeq" id="WP_106481611.1">
    <property type="nucleotide sequence ID" value="NZ_CP032819.1"/>
</dbReference>
<dbReference type="Pfam" id="PF12833">
    <property type="entry name" value="HTH_18"/>
    <property type="match status" value="1"/>
</dbReference>
<dbReference type="InterPro" id="IPR009057">
    <property type="entry name" value="Homeodomain-like_sf"/>
</dbReference>
<sequence length="296" mass="34022">MEQIKVSDIRGYNEMVGAETLHPLVGVVDFSKLPPILFNSPQRMFGYYAIYLKGKKYTELHYGDSIYDYSEGALVFFAPGQVAGSEADGQYHQVQGHVLMFHPDLLSGTPLQGIMSQYTYFSYNTNEALFPSEREKRLLVDIFDKIDDELHTDNPSLLIITDYIKVVLDYCLHAYDRQFKAFPAASNGTLVRFEQLCNDYYDSRLPLTNGLLTVQYCADKLCFSVNYFSDFIRKTTGLSPQKHIQQKTFSKAKELLLTTSKRINEIAHELGFQQPQNFTNWFKKMAHCSPNAYRNK</sequence>
<keyword evidence="6" id="KW-1185">Reference proteome</keyword>
<dbReference type="SMART" id="SM00342">
    <property type="entry name" value="HTH_ARAC"/>
    <property type="match status" value="1"/>
</dbReference>
<name>A0A3Q9ISS4_9BACT</name>
<evidence type="ECO:0000256" key="1">
    <source>
        <dbReference type="ARBA" id="ARBA00023015"/>
    </source>
</evidence>
<dbReference type="PROSITE" id="PS01124">
    <property type="entry name" value="HTH_ARAC_FAMILY_2"/>
    <property type="match status" value="1"/>
</dbReference>
<dbReference type="PANTHER" id="PTHR43280">
    <property type="entry name" value="ARAC-FAMILY TRANSCRIPTIONAL REGULATOR"/>
    <property type="match status" value="1"/>
</dbReference>
<dbReference type="Proteomes" id="UP000270673">
    <property type="component" value="Chromosome"/>
</dbReference>
<dbReference type="OrthoDB" id="2600165at2"/>
<evidence type="ECO:0000256" key="2">
    <source>
        <dbReference type="ARBA" id="ARBA00023125"/>
    </source>
</evidence>
<feature type="domain" description="HTH araC/xylS-type" evidence="4">
    <location>
        <begin position="195"/>
        <end position="296"/>
    </location>
</feature>
<keyword evidence="3" id="KW-0804">Transcription</keyword>